<keyword evidence="4" id="KW-1185">Reference proteome</keyword>
<keyword evidence="2" id="KW-1133">Transmembrane helix</keyword>
<keyword evidence="2" id="KW-0472">Membrane</keyword>
<feature type="compositionally biased region" description="Low complexity" evidence="1">
    <location>
        <begin position="12"/>
        <end position="26"/>
    </location>
</feature>
<geneLocation type="plasmid" evidence="3 4">
    <name>megaplasmid</name>
</geneLocation>
<keyword evidence="3" id="KW-0614">Plasmid</keyword>
<evidence type="ECO:0000256" key="1">
    <source>
        <dbReference type="SAM" id="MobiDB-lite"/>
    </source>
</evidence>
<evidence type="ECO:0000313" key="3">
    <source>
        <dbReference type="EMBL" id="ACS43022.1"/>
    </source>
</evidence>
<dbReference type="EMBL" id="CP001511">
    <property type="protein sequence ID" value="ACS43022.1"/>
    <property type="molecule type" value="Genomic_DNA"/>
</dbReference>
<proteinExistence type="predicted"/>
<sequence>MSRRRSYTAPATGPSRSRGGSSLGVVGSGTLRTTDRWVGAAGLGRPSPRPAARGLRSYPHGGAAATFSQLAAMALFNIAAVWTLWRARQSRDTLRAS</sequence>
<dbReference type="HOGENOM" id="CLU_2343468_0_0_5"/>
<name>C5B3J0_METEA</name>
<feature type="transmembrane region" description="Helical" evidence="2">
    <location>
        <begin position="63"/>
        <end position="85"/>
    </location>
</feature>
<keyword evidence="2" id="KW-0812">Transmembrane</keyword>
<dbReference type="Proteomes" id="UP000009081">
    <property type="component" value="Plasmid megaplasmid"/>
</dbReference>
<feature type="region of interest" description="Disordered" evidence="1">
    <location>
        <begin position="1"/>
        <end position="26"/>
    </location>
</feature>
<evidence type="ECO:0000256" key="2">
    <source>
        <dbReference type="SAM" id="Phobius"/>
    </source>
</evidence>
<accession>C5B3J0</accession>
<dbReference type="KEGG" id="mea:Mex_2p0092"/>
<protein>
    <submittedName>
        <fullName evidence="3">Uncharacterized protein</fullName>
    </submittedName>
</protein>
<gene>
    <name evidence="3" type="ordered locus">MexAM1_META2p0092</name>
</gene>
<dbReference type="AlphaFoldDB" id="C5B3J0"/>
<organism evidence="3 4">
    <name type="scientific">Methylorubrum extorquens (strain ATCC 14718 / DSM 1338 / JCM 2805 / NCIMB 9133 / AM1)</name>
    <name type="common">Methylobacterium extorquens</name>
    <dbReference type="NCBI Taxonomy" id="272630"/>
    <lineage>
        <taxon>Bacteria</taxon>
        <taxon>Pseudomonadati</taxon>
        <taxon>Pseudomonadota</taxon>
        <taxon>Alphaproteobacteria</taxon>
        <taxon>Hyphomicrobiales</taxon>
        <taxon>Methylobacteriaceae</taxon>
        <taxon>Methylorubrum</taxon>
    </lineage>
</organism>
<evidence type="ECO:0000313" key="4">
    <source>
        <dbReference type="Proteomes" id="UP000009081"/>
    </source>
</evidence>
<reference evidence="3 4" key="1">
    <citation type="journal article" date="2009" name="PLoS ONE">
        <title>Methylobacterium genome sequences: a reference blueprint to investigate microbial metabolism of C1 compounds from natural and industrial sources.</title>
        <authorList>
            <person name="Vuilleumier S."/>
            <person name="Chistoserdova L."/>
            <person name="Lee M.-C."/>
            <person name="Bringel F."/>
            <person name="Lajus A."/>
            <person name="Zhou Y."/>
            <person name="Gourion B."/>
            <person name="Barbe V."/>
            <person name="Chang J."/>
            <person name="Cruveiller S."/>
            <person name="Dossat C."/>
            <person name="Gillett W."/>
            <person name="Gruffaz C."/>
            <person name="Haugen E."/>
            <person name="Hourcade E."/>
            <person name="Levy R."/>
            <person name="Mangenot S."/>
            <person name="Muller E."/>
            <person name="Nadalig T."/>
            <person name="Pagni M."/>
            <person name="Penny C."/>
            <person name="Peyraud R."/>
            <person name="Robinson D.G."/>
            <person name="Roche D."/>
            <person name="Rouy Z."/>
            <person name="Saenampechek C."/>
            <person name="Salvignol G."/>
            <person name="Vallenet D."/>
            <person name="Wu Z."/>
            <person name="Marx C.J."/>
            <person name="Vorholt J.A."/>
            <person name="Olson M.V."/>
            <person name="Kaul R."/>
            <person name="Weissenbach J."/>
            <person name="Medigue C."/>
            <person name="Lidstrom M.E."/>
        </authorList>
    </citation>
    <scope>NUCLEOTIDE SEQUENCE [LARGE SCALE GENOMIC DNA]</scope>
    <source>
        <strain evidence="4">ATCC 14718 / DSM 1338 / JCM 2805 / NCIMB 9133 / AM1</strain>
        <plasmid evidence="3">megaplasmid</plasmid>
    </source>
</reference>